<dbReference type="HOGENOM" id="CLU_1275440_0_0_11"/>
<dbReference type="EMBL" id="CP006272">
    <property type="protein sequence ID" value="AGZ45003.1"/>
    <property type="molecule type" value="Genomic_DNA"/>
</dbReference>
<evidence type="ECO:0000313" key="3">
    <source>
        <dbReference type="Proteomes" id="UP000017746"/>
    </source>
</evidence>
<evidence type="ECO:0000313" key="2">
    <source>
        <dbReference type="EMBL" id="AGZ45003.1"/>
    </source>
</evidence>
<feature type="compositionally biased region" description="Low complexity" evidence="1">
    <location>
        <begin position="40"/>
        <end position="75"/>
    </location>
</feature>
<dbReference type="PATRIC" id="fig|1246995.3.peg.6826"/>
<dbReference type="PROSITE" id="PS51257">
    <property type="entry name" value="PROKAR_LIPOPROTEIN"/>
    <property type="match status" value="1"/>
</dbReference>
<protein>
    <submittedName>
        <fullName evidence="2">Uncharacterized protein</fullName>
    </submittedName>
</protein>
<dbReference type="Proteomes" id="UP000017746">
    <property type="component" value="Chromosome"/>
</dbReference>
<gene>
    <name evidence="2" type="ORF">AFR_33725</name>
</gene>
<sequence length="216" mass="21775">MTGTQRQPARPFPGLAGLLSALLLLTACTPVEDELPRVVPPSSGAAGAAGPDLATASPEPCTTTPPDLPATAPAAGSPPDDAVVGRVQRYLDGHPDVAGSLIINGSGISAGFTSGWCEHREALRRLAGGTQIDVFAVVQSERAGRQLADRVMASTETLRGAGIRIATTGVDPRSGLTSVTAPNDPAAARAAILRILELPANAPITVSAGDLPIPAS</sequence>
<keyword evidence="3" id="KW-1185">Reference proteome</keyword>
<proteinExistence type="predicted"/>
<name>U5W729_9ACTN</name>
<accession>U5W729</accession>
<evidence type="ECO:0000256" key="1">
    <source>
        <dbReference type="SAM" id="MobiDB-lite"/>
    </source>
</evidence>
<reference evidence="2 3" key="1">
    <citation type="journal article" date="2014" name="J. Biotechnol.">
        <title>Complete genome sequence of the actinobacterium Actinoplanes friuliensis HAG 010964, producer of the lipopeptide antibiotic friulimycin.</title>
        <authorList>
            <person name="Ruckert C."/>
            <person name="Szczepanowski R."/>
            <person name="Albersmeier A."/>
            <person name="Goesmann A."/>
            <person name="Fischer N."/>
            <person name="Steinkamper A."/>
            <person name="Puhler A."/>
            <person name="Biener R."/>
            <person name="Schwartz D."/>
            <person name="Kalinowski J."/>
        </authorList>
    </citation>
    <scope>NUCLEOTIDE SEQUENCE [LARGE SCALE GENOMIC DNA]</scope>
    <source>
        <strain evidence="2 3">DSM 7358</strain>
    </source>
</reference>
<dbReference type="STRING" id="1246995.AFR_33725"/>
<dbReference type="RefSeq" id="WP_023561340.1">
    <property type="nucleotide sequence ID" value="NC_022657.1"/>
</dbReference>
<dbReference type="AlphaFoldDB" id="U5W729"/>
<feature type="region of interest" description="Disordered" evidence="1">
    <location>
        <begin position="36"/>
        <end position="79"/>
    </location>
</feature>
<organism evidence="2 3">
    <name type="scientific">Actinoplanes friuliensis DSM 7358</name>
    <dbReference type="NCBI Taxonomy" id="1246995"/>
    <lineage>
        <taxon>Bacteria</taxon>
        <taxon>Bacillati</taxon>
        <taxon>Actinomycetota</taxon>
        <taxon>Actinomycetes</taxon>
        <taxon>Micromonosporales</taxon>
        <taxon>Micromonosporaceae</taxon>
        <taxon>Actinoplanes</taxon>
    </lineage>
</organism>
<dbReference type="KEGG" id="afs:AFR_33725"/>